<evidence type="ECO:0000259" key="8">
    <source>
        <dbReference type="Pfam" id="PF08600"/>
    </source>
</evidence>
<reference evidence="9 10" key="1">
    <citation type="submission" date="2014-05" db="EMBL/GenBank/DDBJ databases">
        <title>Draft genome sequence of a rare smut relative, Tilletiaria anomala UBC 951.</title>
        <authorList>
            <consortium name="DOE Joint Genome Institute"/>
            <person name="Toome M."/>
            <person name="Kuo A."/>
            <person name="Henrissat B."/>
            <person name="Lipzen A."/>
            <person name="Tritt A."/>
            <person name="Yoshinaga Y."/>
            <person name="Zane M."/>
            <person name="Barry K."/>
            <person name="Grigoriev I.V."/>
            <person name="Spatafora J.W."/>
            <person name="Aimea M.C."/>
        </authorList>
    </citation>
    <scope>NUCLEOTIDE SEQUENCE [LARGE SCALE GENOMIC DNA]</scope>
    <source>
        <strain evidence="9 10">UBC 951</strain>
    </source>
</reference>
<protein>
    <recommendedName>
        <fullName evidence="11">Zf-C3HC-domain-containing protein</fullName>
    </recommendedName>
</protein>
<dbReference type="InterPro" id="IPR012935">
    <property type="entry name" value="NuBaID_N"/>
</dbReference>
<evidence type="ECO:0000256" key="5">
    <source>
        <dbReference type="ARBA" id="ARBA00023242"/>
    </source>
</evidence>
<evidence type="ECO:0000256" key="6">
    <source>
        <dbReference type="SAM" id="MobiDB-lite"/>
    </source>
</evidence>
<dbReference type="AlphaFoldDB" id="A0A066WGC4"/>
<feature type="domain" description="NuBaID C-terminal" evidence="8">
    <location>
        <begin position="439"/>
        <end position="531"/>
    </location>
</feature>
<keyword evidence="2" id="KW-0479">Metal-binding</keyword>
<accession>A0A066WGC4</accession>
<feature type="region of interest" description="Disordered" evidence="6">
    <location>
        <begin position="147"/>
        <end position="183"/>
    </location>
</feature>
<evidence type="ECO:0000256" key="3">
    <source>
        <dbReference type="ARBA" id="ARBA00022771"/>
    </source>
</evidence>
<dbReference type="Pfam" id="PF07967">
    <property type="entry name" value="zf-C3HC"/>
    <property type="match status" value="1"/>
</dbReference>
<gene>
    <name evidence="9" type="ORF">K437DRAFT_253681</name>
</gene>
<keyword evidence="3" id="KW-0863">Zinc-finger</keyword>
<keyword evidence="4" id="KW-0862">Zinc</keyword>
<dbReference type="HOGENOM" id="CLU_431602_0_0_1"/>
<feature type="region of interest" description="Disordered" evidence="6">
    <location>
        <begin position="1"/>
        <end position="47"/>
    </location>
</feature>
<name>A0A066WGC4_TILAU</name>
<comment type="caution">
    <text evidence="9">The sequence shown here is derived from an EMBL/GenBank/DDBJ whole genome shotgun (WGS) entry which is preliminary data.</text>
</comment>
<dbReference type="GeneID" id="25263645"/>
<evidence type="ECO:0000256" key="2">
    <source>
        <dbReference type="ARBA" id="ARBA00022723"/>
    </source>
</evidence>
<sequence>MEASPGRQQHYPAGAASFVQAASIGEPPSSSDGPAVRSSEDDNGDVSGSYSHLTYVAAAMAMRNIDAVLKPFAPPTPSTSVTKPLVASSNASTTAGAAAANFGIMKVSEVQDPIRVAAERQVLFEKYGRQHPRLQRIHPGVFQRHMAGSSVGGSASNTCMSQSSTKRRKVAPKHAAASAKKPDEQVYSPLSLPHLLARLATFTLSNYSLYKKARIPIINSDYDYLLGASNGQNFREARWKAWIERQLGPVNAARLGWHVLTANHSRDDPAGGRERLNCGTCRRIWSVEDWLKNDMKQTYRDVSASKDSSEEEAMAADDQATVLWKNHHEWCPWRVKWSAPSLYSLPPHVRPTLLDDVYDTAASLIGVLQESSSATTPSTFGGTIQCTTPLTEYQCATLFAALREVGTKRATRTTDEAAASATGANDSFLHASEACQLQASLLALFGWQLCNSNVAYPSLRGFSIGAEGAVLQCTMCQRKIGLWSFLPSCALGDISDASRVCQTPKRLDVVKEHRDFCAYVVPTHRRDASSKSRREATFNDGLEADIEDKYEVEEEQRQGQLTIWQVRLQTVLGHPLYQRGSTTPTTKHADLLLSSHRSGGDVEGADHGAEEVSRDAGLRNLNAYELLKRLRDVL</sequence>
<feature type="compositionally biased region" description="Polar residues" evidence="6">
    <location>
        <begin position="152"/>
        <end position="164"/>
    </location>
</feature>
<evidence type="ECO:0000256" key="4">
    <source>
        <dbReference type="ARBA" id="ARBA00022833"/>
    </source>
</evidence>
<dbReference type="PANTHER" id="PTHR15835:SF6">
    <property type="entry name" value="ZINC FINGER C3HC-TYPE PROTEIN 1"/>
    <property type="match status" value="1"/>
</dbReference>
<evidence type="ECO:0000259" key="7">
    <source>
        <dbReference type="Pfam" id="PF07967"/>
    </source>
</evidence>
<keyword evidence="10" id="KW-1185">Reference proteome</keyword>
<dbReference type="GO" id="GO:0008270">
    <property type="term" value="F:zinc ion binding"/>
    <property type="evidence" value="ECO:0007669"/>
    <property type="project" value="UniProtKB-KW"/>
</dbReference>
<keyword evidence="5" id="KW-0539">Nucleus</keyword>
<proteinExistence type="predicted"/>
<feature type="domain" description="C3HC-type" evidence="7">
    <location>
        <begin position="234"/>
        <end position="364"/>
    </location>
</feature>
<dbReference type="EMBL" id="JMSN01000005">
    <property type="protein sequence ID" value="KDN53027.1"/>
    <property type="molecule type" value="Genomic_DNA"/>
</dbReference>
<dbReference type="STRING" id="1037660.A0A066WGC4"/>
<dbReference type="Pfam" id="PF08600">
    <property type="entry name" value="NuBaID_C"/>
    <property type="match status" value="1"/>
</dbReference>
<evidence type="ECO:0008006" key="11">
    <source>
        <dbReference type="Google" id="ProtNLM"/>
    </source>
</evidence>
<dbReference type="Proteomes" id="UP000027361">
    <property type="component" value="Unassembled WGS sequence"/>
</dbReference>
<dbReference type="OrthoDB" id="2592092at2759"/>
<dbReference type="GO" id="GO:0005634">
    <property type="term" value="C:nucleus"/>
    <property type="evidence" value="ECO:0007669"/>
    <property type="project" value="UniProtKB-SubCell"/>
</dbReference>
<dbReference type="InParanoid" id="A0A066WGC4"/>
<dbReference type="InterPro" id="IPR013909">
    <property type="entry name" value="NuBaID_C"/>
</dbReference>
<dbReference type="PANTHER" id="PTHR15835">
    <property type="entry name" value="NUCLEAR-INTERACTING PARTNER OF ALK"/>
    <property type="match status" value="1"/>
</dbReference>
<comment type="subcellular location">
    <subcellularLocation>
        <location evidence="1">Nucleus</location>
    </subcellularLocation>
</comment>
<evidence type="ECO:0000256" key="1">
    <source>
        <dbReference type="ARBA" id="ARBA00004123"/>
    </source>
</evidence>
<organism evidence="9 10">
    <name type="scientific">Tilletiaria anomala (strain ATCC 24038 / CBS 436.72 / UBC 951)</name>
    <dbReference type="NCBI Taxonomy" id="1037660"/>
    <lineage>
        <taxon>Eukaryota</taxon>
        <taxon>Fungi</taxon>
        <taxon>Dikarya</taxon>
        <taxon>Basidiomycota</taxon>
        <taxon>Ustilaginomycotina</taxon>
        <taxon>Exobasidiomycetes</taxon>
        <taxon>Georgefischeriales</taxon>
        <taxon>Tilletiariaceae</taxon>
        <taxon>Tilletiaria</taxon>
    </lineage>
</organism>
<dbReference type="RefSeq" id="XP_013245866.1">
    <property type="nucleotide sequence ID" value="XM_013390412.1"/>
</dbReference>
<evidence type="ECO:0000313" key="9">
    <source>
        <dbReference type="EMBL" id="KDN53027.1"/>
    </source>
</evidence>
<evidence type="ECO:0000313" key="10">
    <source>
        <dbReference type="Proteomes" id="UP000027361"/>
    </source>
</evidence>